<gene>
    <name evidence="4" type="ORF">COU19_02920</name>
</gene>
<comment type="caution">
    <text evidence="4">The sequence shown here is derived from an EMBL/GenBank/DDBJ whole genome shotgun (WGS) entry which is preliminary data.</text>
</comment>
<protein>
    <recommendedName>
        <fullName evidence="3">Phospholipid/glycerol acyltransferase domain-containing protein</fullName>
    </recommendedName>
</protein>
<dbReference type="Pfam" id="PF01553">
    <property type="entry name" value="Acyltransferase"/>
    <property type="match status" value="1"/>
</dbReference>
<reference evidence="5" key="1">
    <citation type="submission" date="2017-09" db="EMBL/GenBank/DDBJ databases">
        <title>Depth-based differentiation of microbial function through sediment-hosted aquifers and enrichment of novel symbionts in the deep terrestrial subsurface.</title>
        <authorList>
            <person name="Probst A.J."/>
            <person name="Ladd B."/>
            <person name="Jarett J.K."/>
            <person name="Geller-Mcgrath D.E."/>
            <person name="Sieber C.M.K."/>
            <person name="Emerson J.B."/>
            <person name="Anantharaman K."/>
            <person name="Thomas B.C."/>
            <person name="Malmstrom R."/>
            <person name="Stieglmeier M."/>
            <person name="Klingl A."/>
            <person name="Woyke T."/>
            <person name="Ryan C.M."/>
            <person name="Banfield J.F."/>
        </authorList>
    </citation>
    <scope>NUCLEOTIDE SEQUENCE [LARGE SCALE GENOMIC DNA]</scope>
</reference>
<dbReference type="GO" id="GO:0003841">
    <property type="term" value="F:1-acylglycerol-3-phosphate O-acyltransferase activity"/>
    <property type="evidence" value="ECO:0007669"/>
    <property type="project" value="TreeGrafter"/>
</dbReference>
<dbReference type="SMART" id="SM00563">
    <property type="entry name" value="PlsC"/>
    <property type="match status" value="1"/>
</dbReference>
<dbReference type="GO" id="GO:0006654">
    <property type="term" value="P:phosphatidic acid biosynthetic process"/>
    <property type="evidence" value="ECO:0007669"/>
    <property type="project" value="TreeGrafter"/>
</dbReference>
<evidence type="ECO:0000256" key="2">
    <source>
        <dbReference type="ARBA" id="ARBA00023315"/>
    </source>
</evidence>
<dbReference type="PANTHER" id="PTHR10434:SF11">
    <property type="entry name" value="1-ACYL-SN-GLYCEROL-3-PHOSPHATE ACYLTRANSFERASE"/>
    <property type="match status" value="1"/>
</dbReference>
<evidence type="ECO:0000313" key="5">
    <source>
        <dbReference type="Proteomes" id="UP000230179"/>
    </source>
</evidence>
<keyword evidence="1" id="KW-0808">Transferase</keyword>
<sequence>VAMLRAPRFRFISKTAMMFTPIGWMGRWGGQIFVDYKKPGASMDVIRAAVKEAPDFNFIFFGEGTRSTDGKVQKLRPGAMKIANSFGYSVIPVRIDGAYEALPKGPFLGFKRGKKIVVTFGAPLPPRDDVEQFAEEVRAAILAL</sequence>
<dbReference type="PANTHER" id="PTHR10434">
    <property type="entry name" value="1-ACYL-SN-GLYCEROL-3-PHOSPHATE ACYLTRANSFERASE"/>
    <property type="match status" value="1"/>
</dbReference>
<accession>A0A2H0U9C6</accession>
<evidence type="ECO:0000313" key="4">
    <source>
        <dbReference type="EMBL" id="PIR82992.1"/>
    </source>
</evidence>
<dbReference type="AlphaFoldDB" id="A0A2H0U9C6"/>
<evidence type="ECO:0000256" key="1">
    <source>
        <dbReference type="ARBA" id="ARBA00022679"/>
    </source>
</evidence>
<dbReference type="CDD" id="cd07989">
    <property type="entry name" value="LPLAT_AGPAT-like"/>
    <property type="match status" value="1"/>
</dbReference>
<dbReference type="EMBL" id="PFBL01000022">
    <property type="protein sequence ID" value="PIR82992.1"/>
    <property type="molecule type" value="Genomic_DNA"/>
</dbReference>
<dbReference type="InterPro" id="IPR002123">
    <property type="entry name" value="Plipid/glycerol_acylTrfase"/>
</dbReference>
<evidence type="ECO:0000259" key="3">
    <source>
        <dbReference type="SMART" id="SM00563"/>
    </source>
</evidence>
<feature type="non-terminal residue" evidence="4">
    <location>
        <position position="1"/>
    </location>
</feature>
<proteinExistence type="predicted"/>
<dbReference type="SUPFAM" id="SSF69593">
    <property type="entry name" value="Glycerol-3-phosphate (1)-acyltransferase"/>
    <property type="match status" value="1"/>
</dbReference>
<name>A0A2H0U9C6_9BACT</name>
<feature type="domain" description="Phospholipid/glycerol acyltransferase" evidence="3">
    <location>
        <begin position="1"/>
        <end position="98"/>
    </location>
</feature>
<keyword evidence="2" id="KW-0012">Acyltransferase</keyword>
<dbReference type="Proteomes" id="UP000230179">
    <property type="component" value="Unassembled WGS sequence"/>
</dbReference>
<organism evidence="4 5">
    <name type="scientific">Candidatus Kaiserbacteria bacterium CG10_big_fil_rev_8_21_14_0_10_56_12</name>
    <dbReference type="NCBI Taxonomy" id="1974611"/>
    <lineage>
        <taxon>Bacteria</taxon>
        <taxon>Candidatus Kaiseribacteriota</taxon>
    </lineage>
</organism>